<comment type="caution">
    <text evidence="1">The sequence shown here is derived from an EMBL/GenBank/DDBJ whole genome shotgun (WGS) entry which is preliminary data.</text>
</comment>
<evidence type="ECO:0000313" key="2">
    <source>
        <dbReference type="Proteomes" id="UP000247811"/>
    </source>
</evidence>
<proteinExistence type="predicted"/>
<dbReference type="AlphaFoldDB" id="A0A318GZP2"/>
<dbReference type="EMBL" id="QJJS01000009">
    <property type="protein sequence ID" value="PXW95596.1"/>
    <property type="molecule type" value="Genomic_DNA"/>
</dbReference>
<protein>
    <submittedName>
        <fullName evidence="1">Uncharacterized protein</fullName>
    </submittedName>
</protein>
<dbReference type="RefSeq" id="WP_170130720.1">
    <property type="nucleotide sequence ID" value="NZ_QJJS01000009.1"/>
</dbReference>
<accession>A0A318GZP2</accession>
<evidence type="ECO:0000313" key="1">
    <source>
        <dbReference type="EMBL" id="PXW95596.1"/>
    </source>
</evidence>
<keyword evidence="2" id="KW-1185">Reference proteome</keyword>
<sequence>MVQQRKAKLEGCVQMLAAMDEGIGFAAMDKAGPRADRSKGWRQPYAIEALVRMVFL</sequence>
<gene>
    <name evidence="1" type="ORF">C7444_109166</name>
</gene>
<dbReference type="Proteomes" id="UP000247811">
    <property type="component" value="Unassembled WGS sequence"/>
</dbReference>
<reference evidence="1 2" key="1">
    <citation type="submission" date="2018-05" db="EMBL/GenBank/DDBJ databases">
        <title>Genomic Encyclopedia of Type Strains, Phase IV (KMG-IV): sequencing the most valuable type-strain genomes for metagenomic binning, comparative biology and taxonomic classification.</title>
        <authorList>
            <person name="Goeker M."/>
        </authorList>
    </citation>
    <scope>NUCLEOTIDE SEQUENCE [LARGE SCALE GENOMIC DNA]</scope>
    <source>
        <strain evidence="1 2">DSM 566</strain>
    </source>
</reference>
<organism evidence="1 2">
    <name type="scientific">Sphaerotilus hippei</name>
    <dbReference type="NCBI Taxonomy" id="744406"/>
    <lineage>
        <taxon>Bacteria</taxon>
        <taxon>Pseudomonadati</taxon>
        <taxon>Pseudomonadota</taxon>
        <taxon>Betaproteobacteria</taxon>
        <taxon>Burkholderiales</taxon>
        <taxon>Sphaerotilaceae</taxon>
        <taxon>Sphaerotilus</taxon>
    </lineage>
</organism>
<name>A0A318GZP2_9BURK</name>